<dbReference type="GO" id="GO:0061133">
    <property type="term" value="F:endopeptidase activator activity"/>
    <property type="evidence" value="ECO:0007669"/>
    <property type="project" value="TreeGrafter"/>
</dbReference>
<feature type="region of interest" description="Disordered" evidence="9">
    <location>
        <begin position="406"/>
        <end position="458"/>
    </location>
</feature>
<dbReference type="InterPro" id="IPR038108">
    <property type="entry name" value="RPN13_DEUBAD_sf"/>
</dbReference>
<dbReference type="GO" id="GO:0070628">
    <property type="term" value="F:proteasome binding"/>
    <property type="evidence" value="ECO:0007669"/>
    <property type="project" value="TreeGrafter"/>
</dbReference>
<dbReference type="EnsemblMetazoa" id="ASTEI08132-RA">
    <property type="protein sequence ID" value="ASTEI08132-PA"/>
    <property type="gene ID" value="ASTEI08132"/>
</dbReference>
<dbReference type="Proteomes" id="UP000076408">
    <property type="component" value="Unassembled WGS sequence"/>
</dbReference>
<dbReference type="VEuPathDB" id="VectorBase:ASTE003618"/>
<dbReference type="AlphaFoldDB" id="A0A182YI46"/>
<keyword evidence="4" id="KW-0963">Cytoplasm</keyword>
<dbReference type="GO" id="GO:0005634">
    <property type="term" value="C:nucleus"/>
    <property type="evidence" value="ECO:0007669"/>
    <property type="project" value="UniProtKB-SubCell"/>
</dbReference>
<dbReference type="CDD" id="cd13314">
    <property type="entry name" value="PH_Rpn13"/>
    <property type="match status" value="1"/>
</dbReference>
<dbReference type="PANTHER" id="PTHR12225">
    <property type="entry name" value="ADHESION REGULATING MOLECULE 1 110 KDA CELL MEMBRANE GLYCOPROTEIN"/>
    <property type="match status" value="1"/>
</dbReference>
<feature type="region of interest" description="Disordered" evidence="9">
    <location>
        <begin position="177"/>
        <end position="271"/>
    </location>
</feature>
<comment type="function">
    <text evidence="7">May function as a proteasomal ubiquitin receptor. May promote the deubiquitinating activity associated with the 26S proteasome.</text>
</comment>
<dbReference type="FunFam" id="2.30.29.70:FF:000001">
    <property type="entry name" value="Proteasomal ubiquitin receptor ADRM1"/>
    <property type="match status" value="1"/>
</dbReference>
<dbReference type="GO" id="GO:0005737">
    <property type="term" value="C:cytoplasm"/>
    <property type="evidence" value="ECO:0007669"/>
    <property type="project" value="UniProtKB-SubCell"/>
</dbReference>
<dbReference type="Gene3D" id="2.30.29.70">
    <property type="entry name" value="Proteasomal ubiquitin receptor Rpn13/ADRM1"/>
    <property type="match status" value="1"/>
</dbReference>
<keyword evidence="6" id="KW-0539">Nucleus</keyword>
<feature type="compositionally biased region" description="Low complexity" evidence="9">
    <location>
        <begin position="242"/>
        <end position="271"/>
    </location>
</feature>
<dbReference type="InterPro" id="IPR044868">
    <property type="entry name" value="Rpn13/ADRM1_Pru"/>
</dbReference>
<evidence type="ECO:0000256" key="3">
    <source>
        <dbReference type="ARBA" id="ARBA00009216"/>
    </source>
</evidence>
<dbReference type="OMA" id="SNQRHFF"/>
<dbReference type="GO" id="GO:0008541">
    <property type="term" value="C:proteasome regulatory particle, lid subcomplex"/>
    <property type="evidence" value="ECO:0007669"/>
    <property type="project" value="TreeGrafter"/>
</dbReference>
<feature type="compositionally biased region" description="Low complexity" evidence="9">
    <location>
        <begin position="417"/>
        <end position="435"/>
    </location>
</feature>
<evidence type="ECO:0000256" key="6">
    <source>
        <dbReference type="ARBA" id="ARBA00023242"/>
    </source>
</evidence>
<evidence type="ECO:0000256" key="1">
    <source>
        <dbReference type="ARBA" id="ARBA00004123"/>
    </source>
</evidence>
<dbReference type="PROSITE" id="PS51916">
    <property type="entry name" value="DEUBAD"/>
    <property type="match status" value="1"/>
</dbReference>
<dbReference type="InterPro" id="IPR038633">
    <property type="entry name" value="Rpn13/ADRM1_Pru_sf"/>
</dbReference>
<evidence type="ECO:0000256" key="5">
    <source>
        <dbReference type="ARBA" id="ARBA00022942"/>
    </source>
</evidence>
<evidence type="ECO:0000256" key="2">
    <source>
        <dbReference type="ARBA" id="ARBA00004496"/>
    </source>
</evidence>
<dbReference type="Pfam" id="PF16550">
    <property type="entry name" value="RPN13_C"/>
    <property type="match status" value="1"/>
</dbReference>
<keyword evidence="5" id="KW-0647">Proteasome</keyword>
<dbReference type="STRING" id="30069.A0A182YI46"/>
<sequence length="458" mass="48033">MSGPIFGSSSALGGSSGGNRHLVEFRAGRMNMVNKMVHADNRKGLVYVYQAEDGLIHFCWKDRTSGTVEDDLILFPDDCEFKKLDYVKNGRVYVLKFKSSSRRLFFWMQEPKTDRDDEWCRRINEVINNPPSGNSIGSGGRSSGNDNGDLQYMLNNMSQQQIMQLFGGVGQMGGLSSLLGSMTRSNSGNSSSRTSAATPSNRSSSTISASNNGNNGGSTTTPTTTLNAPSTPRAPKKTGGNTAKPSTGSGASTTGSPMSTPVGRNAAGTAGNADGGSRILLSDLQNYLSGISATGVDGTGSRQNIDLASAVNSQTLASIIADQEKVDALVAHLPQLEGDENKKEQLKETISSPQFQQALSMFSNALQSGQLGPVVSQFQLNAEAVAAANAGDLEQFVKALENSEKSLADAAGTASNKQSAGAAATSAATEQSKSSEVTKEENGHGKAQKKDQDDEMAG</sequence>
<dbReference type="Gene3D" id="1.10.2020.20">
    <property type="match status" value="1"/>
</dbReference>
<dbReference type="InterPro" id="IPR044867">
    <property type="entry name" value="DEUBAD_dom"/>
</dbReference>
<dbReference type="PROSITE" id="PS51917">
    <property type="entry name" value="PRU"/>
    <property type="match status" value="1"/>
</dbReference>
<dbReference type="PANTHER" id="PTHR12225:SF0">
    <property type="entry name" value="PROTEASOMAL UBIQUITIN RECEPTOR ADRM1"/>
    <property type="match status" value="1"/>
</dbReference>
<evidence type="ECO:0000313" key="10">
    <source>
        <dbReference type="EnsemblMetazoa" id="ASTEI08132-PA"/>
    </source>
</evidence>
<accession>A0A182YI46</accession>
<reference evidence="10" key="2">
    <citation type="submission" date="2020-05" db="UniProtKB">
        <authorList>
            <consortium name="EnsemblMetazoa"/>
        </authorList>
    </citation>
    <scope>IDENTIFICATION</scope>
    <source>
        <strain evidence="10">Indian</strain>
    </source>
</reference>
<feature type="compositionally biased region" description="Basic and acidic residues" evidence="9">
    <location>
        <begin position="436"/>
        <end position="452"/>
    </location>
</feature>
<evidence type="ECO:0000256" key="8">
    <source>
        <dbReference type="ARBA" id="ARBA00070663"/>
    </source>
</evidence>
<proteinExistence type="inferred from homology"/>
<name>A0A182YI46_ANOST</name>
<dbReference type="InterPro" id="IPR006773">
    <property type="entry name" value="Rpn13/ADRM1"/>
</dbReference>
<evidence type="ECO:0000256" key="4">
    <source>
        <dbReference type="ARBA" id="ARBA00022490"/>
    </source>
</evidence>
<keyword evidence="11" id="KW-1185">Reference proteome</keyword>
<protein>
    <recommendedName>
        <fullName evidence="8">Proteasomal ubiquitin receptor ADRM1 homolog</fullName>
    </recommendedName>
</protein>
<evidence type="ECO:0000256" key="7">
    <source>
        <dbReference type="ARBA" id="ARBA00054744"/>
    </source>
</evidence>
<organism evidence="10 11">
    <name type="scientific">Anopheles stephensi</name>
    <name type="common">Indo-Pakistan malaria mosquito</name>
    <dbReference type="NCBI Taxonomy" id="30069"/>
    <lineage>
        <taxon>Eukaryota</taxon>
        <taxon>Metazoa</taxon>
        <taxon>Ecdysozoa</taxon>
        <taxon>Arthropoda</taxon>
        <taxon>Hexapoda</taxon>
        <taxon>Insecta</taxon>
        <taxon>Pterygota</taxon>
        <taxon>Neoptera</taxon>
        <taxon>Endopterygota</taxon>
        <taxon>Diptera</taxon>
        <taxon>Nematocera</taxon>
        <taxon>Culicoidea</taxon>
        <taxon>Culicidae</taxon>
        <taxon>Anophelinae</taxon>
        <taxon>Anopheles</taxon>
    </lineage>
</organism>
<dbReference type="InterPro" id="IPR032368">
    <property type="entry name" value="RPN13_DEUBAD"/>
</dbReference>
<evidence type="ECO:0000313" key="11">
    <source>
        <dbReference type="Proteomes" id="UP000076408"/>
    </source>
</evidence>
<comment type="subcellular location">
    <subcellularLocation>
        <location evidence="2">Cytoplasm</location>
    </subcellularLocation>
    <subcellularLocation>
        <location evidence="1">Nucleus</location>
    </subcellularLocation>
</comment>
<feature type="compositionally biased region" description="Low complexity" evidence="9">
    <location>
        <begin position="177"/>
        <end position="231"/>
    </location>
</feature>
<reference evidence="11" key="1">
    <citation type="journal article" date="2014" name="Genome Biol.">
        <title>Genome analysis of a major urban malaria vector mosquito, Anopheles stephensi.</title>
        <authorList>
            <person name="Jiang X."/>
            <person name="Peery A."/>
            <person name="Hall A.B."/>
            <person name="Sharma A."/>
            <person name="Chen X.G."/>
            <person name="Waterhouse R.M."/>
            <person name="Komissarov A."/>
            <person name="Riehle M.M."/>
            <person name="Shouche Y."/>
            <person name="Sharakhova M.V."/>
            <person name="Lawson D."/>
            <person name="Pakpour N."/>
            <person name="Arensburger P."/>
            <person name="Davidson V.L."/>
            <person name="Eiglmeier K."/>
            <person name="Emrich S."/>
            <person name="George P."/>
            <person name="Kennedy R.C."/>
            <person name="Mane S.P."/>
            <person name="Maslen G."/>
            <person name="Oringanje C."/>
            <person name="Qi Y."/>
            <person name="Settlage R."/>
            <person name="Tojo M."/>
            <person name="Tubio J.M."/>
            <person name="Unger M.F."/>
            <person name="Wang B."/>
            <person name="Vernick K.D."/>
            <person name="Ribeiro J.M."/>
            <person name="James A.A."/>
            <person name="Michel K."/>
            <person name="Riehle M.A."/>
            <person name="Luckhart S."/>
            <person name="Sharakhov I.V."/>
            <person name="Tu Z."/>
        </authorList>
    </citation>
    <scope>NUCLEOTIDE SEQUENCE [LARGE SCALE GENOMIC DNA]</scope>
    <source>
        <strain evidence="11">Indian</strain>
    </source>
</reference>
<evidence type="ECO:0000256" key="9">
    <source>
        <dbReference type="SAM" id="MobiDB-lite"/>
    </source>
</evidence>
<dbReference type="VEuPathDB" id="VectorBase:ASTEI08132"/>
<dbReference type="Pfam" id="PF04683">
    <property type="entry name" value="Rpn13_ADRM1_Pru"/>
    <property type="match status" value="1"/>
</dbReference>
<dbReference type="VEuPathDB" id="VectorBase:ASTEI20_045787"/>
<comment type="similarity">
    <text evidence="3">Belongs to the ADRM1 family.</text>
</comment>
<feature type="region of interest" description="Disordered" evidence="9">
    <location>
        <begin position="126"/>
        <end position="151"/>
    </location>
</feature>